<evidence type="ECO:0000313" key="2">
    <source>
        <dbReference type="EMBL" id="QJH98259.1"/>
    </source>
</evidence>
<dbReference type="AlphaFoldDB" id="A0A6H1ZKZ3"/>
<dbReference type="EMBL" id="MT144724">
    <property type="protein sequence ID" value="QJH98259.1"/>
    <property type="molecule type" value="Genomic_DNA"/>
</dbReference>
<dbReference type="EMBL" id="MT144091">
    <property type="protein sequence ID" value="QJA48593.1"/>
    <property type="molecule type" value="Genomic_DNA"/>
</dbReference>
<reference evidence="1" key="1">
    <citation type="submission" date="2020-03" db="EMBL/GenBank/DDBJ databases">
        <title>The deep terrestrial virosphere.</title>
        <authorList>
            <person name="Holmfeldt K."/>
            <person name="Nilsson E."/>
            <person name="Simone D."/>
            <person name="Lopez-Fernandez M."/>
            <person name="Wu X."/>
            <person name="de Brujin I."/>
            <person name="Lundin D."/>
            <person name="Andersson A."/>
            <person name="Bertilsson S."/>
            <person name="Dopson M."/>
        </authorList>
    </citation>
    <scope>NUCLEOTIDE SEQUENCE</scope>
    <source>
        <strain evidence="1">TM448A01029</strain>
        <strain evidence="2">TM448B01253</strain>
    </source>
</reference>
<accession>A0A6H1ZKZ3</accession>
<gene>
    <name evidence="1" type="ORF">TM448A01029_0021</name>
    <name evidence="2" type="ORF">TM448B01253_0005</name>
</gene>
<protein>
    <submittedName>
        <fullName evidence="1">Uncharacterized protein</fullName>
    </submittedName>
</protein>
<evidence type="ECO:0000313" key="1">
    <source>
        <dbReference type="EMBL" id="QJA48593.1"/>
    </source>
</evidence>
<organism evidence="1">
    <name type="scientific">viral metagenome</name>
    <dbReference type="NCBI Taxonomy" id="1070528"/>
    <lineage>
        <taxon>unclassified sequences</taxon>
        <taxon>metagenomes</taxon>
        <taxon>organismal metagenomes</taxon>
    </lineage>
</organism>
<sequence>MTGISEGRPVKKRTFLAKEETDLTLDDTTYCGEEINCERYNRFLFAYEITETGQLAGGDRIRWVVQFREPNGTWHDYYNGPFGALFEEESTTPCAICVSGICLGERMRICVTTDYTNADPTSNYFTVIGKVTLVESG</sequence>
<proteinExistence type="predicted"/>
<name>A0A6H1ZKZ3_9ZZZZ</name>